<feature type="domain" description="Fido" evidence="1">
    <location>
        <begin position="5"/>
        <end position="124"/>
    </location>
</feature>
<sequence>MIPIISLELIVEIHDNVIDISGGVNGVDIGRLAGSLARVEQQVFYNNINDVFELACWYAVAIAKGRGFTDGNKRAALSTMLTFLDIQGITLVENSGLDDVMVSIVKSQLPHDILAKKLSYYIRHLIKEN</sequence>
<dbReference type="InterPro" id="IPR006440">
    <property type="entry name" value="Doc"/>
</dbReference>
<dbReference type="PIRSF" id="PIRSF018297">
    <property type="entry name" value="Doc"/>
    <property type="match status" value="1"/>
</dbReference>
<organism evidence="2 3">
    <name type="scientific">Moraxella nonliquefaciens</name>
    <dbReference type="NCBI Taxonomy" id="478"/>
    <lineage>
        <taxon>Bacteria</taxon>
        <taxon>Pseudomonadati</taxon>
        <taxon>Pseudomonadota</taxon>
        <taxon>Gammaproteobacteria</taxon>
        <taxon>Moraxellales</taxon>
        <taxon>Moraxellaceae</taxon>
        <taxon>Moraxella</taxon>
    </lineage>
</organism>
<dbReference type="EMBL" id="CP065728">
    <property type="protein sequence ID" value="QPT44188.1"/>
    <property type="molecule type" value="Genomic_DNA"/>
</dbReference>
<dbReference type="PANTHER" id="PTHR39426:SF1">
    <property type="entry name" value="HOMOLOGY TO DEATH-ON-CURING PROTEIN OF PHAGE P1"/>
    <property type="match status" value="1"/>
</dbReference>
<dbReference type="PANTHER" id="PTHR39426">
    <property type="entry name" value="HOMOLOGY TO DEATH-ON-CURING PROTEIN OF PHAGE P1"/>
    <property type="match status" value="1"/>
</dbReference>
<name>A0A7T3EZC3_MORNO</name>
<keyword evidence="3" id="KW-1185">Reference proteome</keyword>
<dbReference type="Pfam" id="PF02661">
    <property type="entry name" value="Fic"/>
    <property type="match status" value="1"/>
</dbReference>
<dbReference type="PROSITE" id="PS51459">
    <property type="entry name" value="FIDO"/>
    <property type="match status" value="1"/>
</dbReference>
<dbReference type="InterPro" id="IPR053737">
    <property type="entry name" value="Type_II_TA_Toxin"/>
</dbReference>
<accession>A0A7T3EZC3</accession>
<dbReference type="Gene3D" id="1.20.120.1870">
    <property type="entry name" value="Fic/DOC protein, Fido domain"/>
    <property type="match status" value="1"/>
</dbReference>
<evidence type="ECO:0000259" key="1">
    <source>
        <dbReference type="PROSITE" id="PS51459"/>
    </source>
</evidence>
<dbReference type="Proteomes" id="UP000594834">
    <property type="component" value="Chromosome"/>
</dbReference>
<dbReference type="NCBIfam" id="TIGR01550">
    <property type="entry name" value="DOC_P1"/>
    <property type="match status" value="1"/>
</dbReference>
<dbReference type="InterPro" id="IPR003812">
    <property type="entry name" value="Fido"/>
</dbReference>
<gene>
    <name evidence="2" type="ORF">I6G26_08995</name>
</gene>
<reference evidence="2 3" key="1">
    <citation type="submission" date="2020-12" db="EMBL/GenBank/DDBJ databases">
        <title>FDA dAtabase for Regulatory Grade micrObial Sequences (FDA-ARGOS): Supporting development and validation of Infectious Disease Dx tests.</title>
        <authorList>
            <person name="Sproer C."/>
            <person name="Gronow S."/>
            <person name="Severitt S."/>
            <person name="Schroder I."/>
            <person name="Tallon L."/>
            <person name="Sadzewicz L."/>
            <person name="Zhao X."/>
            <person name="Boylan J."/>
            <person name="Ott S."/>
            <person name="Bowen H."/>
            <person name="Vavikolanu K."/>
            <person name="Mehta A."/>
            <person name="Aluvathingal J."/>
            <person name="Nadendla S."/>
            <person name="Lowell S."/>
            <person name="Myers T."/>
            <person name="Yan Y."/>
            <person name="Sichtig H."/>
        </authorList>
    </citation>
    <scope>NUCLEOTIDE SEQUENCE [LARGE SCALE GENOMIC DNA]</scope>
    <source>
        <strain evidence="2 3">FDAARGOS_869</strain>
    </source>
</reference>
<evidence type="ECO:0000313" key="3">
    <source>
        <dbReference type="Proteomes" id="UP000594834"/>
    </source>
</evidence>
<evidence type="ECO:0000313" key="2">
    <source>
        <dbReference type="EMBL" id="QPT44188.1"/>
    </source>
</evidence>
<protein>
    <submittedName>
        <fullName evidence="2">Type II toxin-antitoxin system death-on-curing family toxin</fullName>
    </submittedName>
</protein>
<proteinExistence type="predicted"/>
<dbReference type="RefSeq" id="WP_082995395.1">
    <property type="nucleotide sequence ID" value="NZ_CP065728.1"/>
</dbReference>